<dbReference type="PANTHER" id="PTHR24256">
    <property type="entry name" value="TRYPTASE-RELATED"/>
    <property type="match status" value="1"/>
</dbReference>
<evidence type="ECO:0000256" key="1">
    <source>
        <dbReference type="ARBA" id="ARBA00023157"/>
    </source>
</evidence>
<gene>
    <name evidence="3" type="primary">WBGene00281097</name>
</gene>
<accession>A0A2A6BVN5</accession>
<dbReference type="InterPro" id="IPR051487">
    <property type="entry name" value="Ser/Thr_Proteases_Immune/Dev"/>
</dbReference>
<dbReference type="InterPro" id="IPR033116">
    <property type="entry name" value="TRYPSIN_SER"/>
</dbReference>
<reference evidence="4" key="1">
    <citation type="journal article" date="2008" name="Nat. Genet.">
        <title>The Pristionchus pacificus genome provides a unique perspective on nematode lifestyle and parasitism.</title>
        <authorList>
            <person name="Dieterich C."/>
            <person name="Clifton S.W."/>
            <person name="Schuster L.N."/>
            <person name="Chinwalla A."/>
            <person name="Delehaunty K."/>
            <person name="Dinkelacker I."/>
            <person name="Fulton L."/>
            <person name="Fulton R."/>
            <person name="Godfrey J."/>
            <person name="Minx P."/>
            <person name="Mitreva M."/>
            <person name="Roeseler W."/>
            <person name="Tian H."/>
            <person name="Witte H."/>
            <person name="Yang S.P."/>
            <person name="Wilson R.K."/>
            <person name="Sommer R.J."/>
        </authorList>
    </citation>
    <scope>NUCLEOTIDE SEQUENCE [LARGE SCALE GENOMIC DNA]</scope>
    <source>
        <strain evidence="4">PS312</strain>
    </source>
</reference>
<reference evidence="3" key="2">
    <citation type="submission" date="2022-06" db="UniProtKB">
        <authorList>
            <consortium name="EnsemblMetazoa"/>
        </authorList>
    </citation>
    <scope>IDENTIFICATION</scope>
    <source>
        <strain evidence="3">PS312</strain>
    </source>
</reference>
<evidence type="ECO:0000256" key="2">
    <source>
        <dbReference type="ARBA" id="ARBA00024195"/>
    </source>
</evidence>
<dbReference type="PROSITE" id="PS00134">
    <property type="entry name" value="TRYPSIN_HIS"/>
    <property type="match status" value="1"/>
</dbReference>
<dbReference type="PROSITE" id="PS50240">
    <property type="entry name" value="TRYPSIN_DOM"/>
    <property type="match status" value="1"/>
</dbReference>
<evidence type="ECO:0000313" key="3">
    <source>
        <dbReference type="EnsemblMetazoa" id="PPA42728.1"/>
    </source>
</evidence>
<dbReference type="Proteomes" id="UP000005239">
    <property type="component" value="Unassembled WGS sequence"/>
</dbReference>
<dbReference type="AlphaFoldDB" id="A0A2A6BVN5"/>
<dbReference type="InterPro" id="IPR001314">
    <property type="entry name" value="Peptidase_S1A"/>
</dbReference>
<sequence length="324" mass="34965">MVDLTAVFLLLLPILAQSSPNSLNFCSSPFGYRIIGGRSATLSKWPWQALFFNYGPDGYGTMCGATVLNERWLLTAAHCVVNATSKSYVNVGIKSLNKAKKTLKISRIIPHPFFDFNTVQNDIALLEVAKSIPLGPDIAPVCIVKKDDKLLASTDVGVVTGFGVSLNQLTPSIFVEEPSDILLETEVTLQSGAKCSSKWRSLSGGTVKVTPSKQLCAGSYFHGTGAGDSGGPLHVQDPAGNLVQVGYAIFFFKCVGITSFGANSPEGLIDQATYPGVYTRVSTFVPWIQSIVGYEEMDTRNGNGMSSILSSNFLALFIMYYLWQ</sequence>
<comment type="similarity">
    <text evidence="2">Belongs to the peptidase S1 family. CLIP subfamily.</text>
</comment>
<dbReference type="SMART" id="SM00020">
    <property type="entry name" value="Tryp_SPc"/>
    <property type="match status" value="1"/>
</dbReference>
<dbReference type="GO" id="GO:0006508">
    <property type="term" value="P:proteolysis"/>
    <property type="evidence" value="ECO:0007669"/>
    <property type="project" value="InterPro"/>
</dbReference>
<dbReference type="FunFam" id="2.40.10.10:FF:000068">
    <property type="entry name" value="transmembrane protease serine 2"/>
    <property type="match status" value="1"/>
</dbReference>
<proteinExistence type="inferred from homology"/>
<accession>A0A8R1V2P7</accession>
<evidence type="ECO:0000313" key="4">
    <source>
        <dbReference type="Proteomes" id="UP000005239"/>
    </source>
</evidence>
<dbReference type="CDD" id="cd00190">
    <property type="entry name" value="Tryp_SPc"/>
    <property type="match status" value="1"/>
</dbReference>
<dbReference type="PRINTS" id="PR00722">
    <property type="entry name" value="CHYMOTRYPSIN"/>
</dbReference>
<dbReference type="GO" id="GO:0045087">
    <property type="term" value="P:innate immune response"/>
    <property type="evidence" value="ECO:0000318"/>
    <property type="project" value="GO_Central"/>
</dbReference>
<name>A0A2A6BVN5_PRIPA</name>
<dbReference type="InterPro" id="IPR018114">
    <property type="entry name" value="TRYPSIN_HIS"/>
</dbReference>
<dbReference type="EnsemblMetazoa" id="PPA42728.1">
    <property type="protein sequence ID" value="PPA42728.1"/>
    <property type="gene ID" value="WBGene00281097"/>
</dbReference>
<keyword evidence="1" id="KW-1015">Disulfide bond</keyword>
<organism evidence="3 4">
    <name type="scientific">Pristionchus pacificus</name>
    <name type="common">Parasitic nematode worm</name>
    <dbReference type="NCBI Taxonomy" id="54126"/>
    <lineage>
        <taxon>Eukaryota</taxon>
        <taxon>Metazoa</taxon>
        <taxon>Ecdysozoa</taxon>
        <taxon>Nematoda</taxon>
        <taxon>Chromadorea</taxon>
        <taxon>Rhabditida</taxon>
        <taxon>Rhabditina</taxon>
        <taxon>Diplogasteromorpha</taxon>
        <taxon>Diplogasteroidea</taxon>
        <taxon>Neodiplogasteridae</taxon>
        <taxon>Pristionchus</taxon>
    </lineage>
</organism>
<dbReference type="GO" id="GO:0004252">
    <property type="term" value="F:serine-type endopeptidase activity"/>
    <property type="evidence" value="ECO:0007669"/>
    <property type="project" value="InterPro"/>
</dbReference>
<dbReference type="InterPro" id="IPR043504">
    <property type="entry name" value="Peptidase_S1_PA_chymotrypsin"/>
</dbReference>
<dbReference type="InterPro" id="IPR001254">
    <property type="entry name" value="Trypsin_dom"/>
</dbReference>
<dbReference type="Pfam" id="PF00089">
    <property type="entry name" value="Trypsin"/>
    <property type="match status" value="1"/>
</dbReference>
<keyword evidence="4" id="KW-1185">Reference proteome</keyword>
<protein>
    <submittedName>
        <fullName evidence="3">Try-3</fullName>
    </submittedName>
</protein>
<dbReference type="InterPro" id="IPR009003">
    <property type="entry name" value="Peptidase_S1_PA"/>
</dbReference>
<dbReference type="GO" id="GO:0005615">
    <property type="term" value="C:extracellular space"/>
    <property type="evidence" value="ECO:0000318"/>
    <property type="project" value="GO_Central"/>
</dbReference>
<dbReference type="SUPFAM" id="SSF50494">
    <property type="entry name" value="Trypsin-like serine proteases"/>
    <property type="match status" value="1"/>
</dbReference>
<dbReference type="PROSITE" id="PS00135">
    <property type="entry name" value="TRYPSIN_SER"/>
    <property type="match status" value="1"/>
</dbReference>
<dbReference type="Gene3D" id="2.40.10.10">
    <property type="entry name" value="Trypsin-like serine proteases"/>
    <property type="match status" value="1"/>
</dbReference>
<dbReference type="OrthoDB" id="5844829at2759"/>